<gene>
    <name evidence="3" type="ordered locus">Pedsa_2499</name>
</gene>
<proteinExistence type="predicted"/>
<evidence type="ECO:0000259" key="2">
    <source>
        <dbReference type="Pfam" id="PF13568"/>
    </source>
</evidence>
<protein>
    <recommendedName>
        <fullName evidence="2">Outer membrane protein beta-barrel domain-containing protein</fullName>
    </recommendedName>
</protein>
<keyword evidence="1" id="KW-0732">Signal</keyword>
<dbReference type="AlphaFoldDB" id="F0SEX8"/>
<feature type="chain" id="PRO_5003256160" description="Outer membrane protein beta-barrel domain-containing protein" evidence="1">
    <location>
        <begin position="22"/>
        <end position="215"/>
    </location>
</feature>
<dbReference type="EMBL" id="CP002545">
    <property type="protein sequence ID" value="ADY53044.1"/>
    <property type="molecule type" value="Genomic_DNA"/>
</dbReference>
<dbReference type="HOGENOM" id="CLU_106614_0_0_10"/>
<keyword evidence="4" id="KW-1185">Reference proteome</keyword>
<dbReference type="Proteomes" id="UP000000310">
    <property type="component" value="Chromosome"/>
</dbReference>
<name>F0SEX8_PSESL</name>
<reference evidence="4" key="2">
    <citation type="submission" date="2011-02" db="EMBL/GenBank/DDBJ databases">
        <title>The complete genome of Pedobacter saltans DSM 12145.</title>
        <authorList>
            <consortium name="US DOE Joint Genome Institute (JGI-PGF)"/>
            <person name="Lucas S."/>
            <person name="Copeland A."/>
            <person name="Lapidus A."/>
            <person name="Bruce D."/>
            <person name="Goodwin L."/>
            <person name="Pitluck S."/>
            <person name="Kyrpides N."/>
            <person name="Mavromatis K."/>
            <person name="Pagani I."/>
            <person name="Ivanova N."/>
            <person name="Ovchinnikova G."/>
            <person name="Lu M."/>
            <person name="Detter J.C."/>
            <person name="Han C."/>
            <person name="Land M."/>
            <person name="Hauser L."/>
            <person name="Markowitz V."/>
            <person name="Cheng J.-F."/>
            <person name="Hugenholtz P."/>
            <person name="Woyke T."/>
            <person name="Wu D."/>
            <person name="Tindall B."/>
            <person name="Pomrenke H.G."/>
            <person name="Brambilla E."/>
            <person name="Klenk H.-P."/>
            <person name="Eisen J.A."/>
        </authorList>
    </citation>
    <scope>NUCLEOTIDE SEQUENCE [LARGE SCALE GENOMIC DNA]</scope>
    <source>
        <strain evidence="4">ATCC 51119 / DSM 12145 / JCM 21818 / LMG 10337 / NBRC 100064 / NCIMB 13643</strain>
    </source>
</reference>
<accession>F0SEX8</accession>
<sequence length="215" mass="23497">MNMKKLITLIFVFFLVNNLQAQYRDGADFKLGLTAHPTIGWIRSDVNSINSDGVKLGFSYGVLGDFLFRESYAFSTALKLTTINGKTESTEGATTNKQTYKLQYIEIPAKLKLLTGDDKEVRFYGEFGLGNAFNVRAKADVKSNNSANTAEGLDIYKRTSFYRGSIIIGGGAEIATSGKTRILAGLTFDNGFTDIQKGDGALKSSYLGINLGVFF</sequence>
<evidence type="ECO:0000256" key="1">
    <source>
        <dbReference type="SAM" id="SignalP"/>
    </source>
</evidence>
<dbReference type="Pfam" id="PF13568">
    <property type="entry name" value="OMP_b-brl_2"/>
    <property type="match status" value="1"/>
</dbReference>
<dbReference type="eggNOG" id="ENOG5032SAW">
    <property type="taxonomic scope" value="Bacteria"/>
</dbReference>
<organism evidence="3 4">
    <name type="scientific">Pseudopedobacter saltans (strain ATCC 51119 / DSM 12145 / JCM 21818 / CCUG 39354 / LMG 10337 / NBRC 100064 / NCIMB 13643)</name>
    <name type="common">Pedobacter saltans</name>
    <dbReference type="NCBI Taxonomy" id="762903"/>
    <lineage>
        <taxon>Bacteria</taxon>
        <taxon>Pseudomonadati</taxon>
        <taxon>Bacteroidota</taxon>
        <taxon>Sphingobacteriia</taxon>
        <taxon>Sphingobacteriales</taxon>
        <taxon>Sphingobacteriaceae</taxon>
        <taxon>Pseudopedobacter</taxon>
    </lineage>
</organism>
<reference evidence="3 4" key="1">
    <citation type="journal article" date="2011" name="Stand. Genomic Sci.">
        <title>Complete genome sequence of the gliding, heparinolytic Pedobacter saltans type strain (113).</title>
        <authorList>
            <person name="Liolios K."/>
            <person name="Sikorski J."/>
            <person name="Lu M."/>
            <person name="Nolan M."/>
            <person name="Lapidus A."/>
            <person name="Lucas S."/>
            <person name="Hammon N."/>
            <person name="Deshpande S."/>
            <person name="Cheng J.F."/>
            <person name="Tapia R."/>
            <person name="Han C."/>
            <person name="Goodwin L."/>
            <person name="Pitluck S."/>
            <person name="Huntemann M."/>
            <person name="Ivanova N."/>
            <person name="Pagani I."/>
            <person name="Mavromatis K."/>
            <person name="Ovchinikova G."/>
            <person name="Pati A."/>
            <person name="Chen A."/>
            <person name="Palaniappan K."/>
            <person name="Land M."/>
            <person name="Hauser L."/>
            <person name="Brambilla E.M."/>
            <person name="Kotsyurbenko O."/>
            <person name="Rohde M."/>
            <person name="Tindall B.J."/>
            <person name="Abt B."/>
            <person name="Goker M."/>
            <person name="Detter J.C."/>
            <person name="Woyke T."/>
            <person name="Bristow J."/>
            <person name="Eisen J.A."/>
            <person name="Markowitz V."/>
            <person name="Hugenholtz P."/>
            <person name="Klenk H.P."/>
            <person name="Kyrpides N.C."/>
        </authorList>
    </citation>
    <scope>NUCLEOTIDE SEQUENCE [LARGE SCALE GENOMIC DNA]</scope>
    <source>
        <strain evidence="4">ATCC 51119 / DSM 12145 / JCM 21818 / LMG 10337 / NBRC 100064 / NCIMB 13643</strain>
    </source>
</reference>
<dbReference type="STRING" id="762903.Pedsa_2499"/>
<dbReference type="InterPro" id="IPR025665">
    <property type="entry name" value="Beta-barrel_OMP_2"/>
</dbReference>
<evidence type="ECO:0000313" key="4">
    <source>
        <dbReference type="Proteomes" id="UP000000310"/>
    </source>
</evidence>
<dbReference type="KEGG" id="psn:Pedsa_2499"/>
<feature type="signal peptide" evidence="1">
    <location>
        <begin position="1"/>
        <end position="21"/>
    </location>
</feature>
<feature type="domain" description="Outer membrane protein beta-barrel" evidence="2">
    <location>
        <begin position="28"/>
        <end position="195"/>
    </location>
</feature>
<evidence type="ECO:0000313" key="3">
    <source>
        <dbReference type="EMBL" id="ADY53044.1"/>
    </source>
</evidence>